<dbReference type="EMBL" id="JADWDJ010000039">
    <property type="protein sequence ID" value="KAG5260571.1"/>
    <property type="molecule type" value="Genomic_DNA"/>
</dbReference>
<gene>
    <name evidence="1" type="ORF">AALO_G00305320</name>
</gene>
<dbReference type="Proteomes" id="UP000823561">
    <property type="component" value="Unassembled WGS sequence"/>
</dbReference>
<reference evidence="1" key="1">
    <citation type="submission" date="2020-10" db="EMBL/GenBank/DDBJ databases">
        <title>Chromosome-scale genome assembly of the Allis shad, Alosa alosa.</title>
        <authorList>
            <person name="Margot Z."/>
            <person name="Christophe K."/>
            <person name="Cabau C."/>
            <person name="Louis A."/>
            <person name="Berthelot C."/>
            <person name="Parey E."/>
            <person name="Roest Crollius H."/>
            <person name="Montfort J."/>
            <person name="Robinson-Rechavi M."/>
            <person name="Bucao C."/>
            <person name="Bouchez O."/>
            <person name="Gislard M."/>
            <person name="Lluch J."/>
            <person name="Milhes M."/>
            <person name="Lampietro C."/>
            <person name="Lopez Roques C."/>
            <person name="Donnadieu C."/>
            <person name="Braasch I."/>
            <person name="Desvignes T."/>
            <person name="Postlethwait J."/>
            <person name="Bobe J."/>
            <person name="Guiguen Y."/>
        </authorList>
    </citation>
    <scope>NUCLEOTIDE SEQUENCE</scope>
    <source>
        <strain evidence="1">M-15738</strain>
        <tissue evidence="1">Blood</tissue>
    </source>
</reference>
<dbReference type="AlphaFoldDB" id="A0AAV6FFZ6"/>
<accession>A0AAV6FFZ6</accession>
<proteinExistence type="predicted"/>
<sequence>MANLRTKQQSVGCSEINNEFARVTTVLLELKFLNMILDKYSDSLMKMFHSKGGVPGRTIRTIMQPISENIIDIDDGINTL</sequence>
<protein>
    <submittedName>
        <fullName evidence="1">Uncharacterized protein</fullName>
    </submittedName>
</protein>
<evidence type="ECO:0000313" key="1">
    <source>
        <dbReference type="EMBL" id="KAG5260571.1"/>
    </source>
</evidence>
<evidence type="ECO:0000313" key="2">
    <source>
        <dbReference type="Proteomes" id="UP000823561"/>
    </source>
</evidence>
<name>A0AAV6FFZ6_9TELE</name>
<organism evidence="1 2">
    <name type="scientific">Alosa alosa</name>
    <name type="common">allis shad</name>
    <dbReference type="NCBI Taxonomy" id="278164"/>
    <lineage>
        <taxon>Eukaryota</taxon>
        <taxon>Metazoa</taxon>
        <taxon>Chordata</taxon>
        <taxon>Craniata</taxon>
        <taxon>Vertebrata</taxon>
        <taxon>Euteleostomi</taxon>
        <taxon>Actinopterygii</taxon>
        <taxon>Neopterygii</taxon>
        <taxon>Teleostei</taxon>
        <taxon>Clupei</taxon>
        <taxon>Clupeiformes</taxon>
        <taxon>Clupeoidei</taxon>
        <taxon>Clupeidae</taxon>
        <taxon>Alosa</taxon>
    </lineage>
</organism>
<keyword evidence="2" id="KW-1185">Reference proteome</keyword>
<comment type="caution">
    <text evidence="1">The sequence shown here is derived from an EMBL/GenBank/DDBJ whole genome shotgun (WGS) entry which is preliminary data.</text>
</comment>